<evidence type="ECO:0000313" key="5">
    <source>
        <dbReference type="Proteomes" id="UP000000503"/>
    </source>
</evidence>
<proteinExistence type="predicted"/>
<dbReference type="HOGENOM" id="CLU_019796_1_0_12"/>
<evidence type="ECO:0000256" key="1">
    <source>
        <dbReference type="ARBA" id="ARBA00023002"/>
    </source>
</evidence>
<dbReference type="KEGG" id="scd:Spica_2831"/>
<dbReference type="GO" id="GO:0051287">
    <property type="term" value="F:NAD binding"/>
    <property type="evidence" value="ECO:0007669"/>
    <property type="project" value="InterPro"/>
</dbReference>
<evidence type="ECO:0000313" key="4">
    <source>
        <dbReference type="EMBL" id="AEJ20925.1"/>
    </source>
</evidence>
<dbReference type="InterPro" id="IPR036291">
    <property type="entry name" value="NAD(P)-bd_dom_sf"/>
</dbReference>
<gene>
    <name evidence="4" type="ordered locus">Spica_2831</name>
</gene>
<feature type="domain" description="D-isomer specific 2-hydroxyacid dehydrogenase NAD-binding" evidence="3">
    <location>
        <begin position="110"/>
        <end position="287"/>
    </location>
</feature>
<dbReference type="AlphaFoldDB" id="F8F2E3"/>
<dbReference type="GO" id="GO:0030267">
    <property type="term" value="F:glyoxylate reductase (NADPH) activity"/>
    <property type="evidence" value="ECO:0007669"/>
    <property type="project" value="UniProtKB-EC"/>
</dbReference>
<sequence>MNTKQSLLVLVLPEHRVPRDAQKRLQDHARGRLVMIITDKNQLEPLLDRIEIAGGEVPPPFISRMPQLKWYQSWYAGADWLQKFPEAKSNPFVLTNSSGIHGVQMSEHLFGMLIAWYRKFPAAFAAQGRHEWLTFSYPDMDVLADKTMLIVGYGTIGQRVARVANAFDMNVIGVKRTPPTEPDPYGVTLDVFENLYPRLGEADIVVNILPLTPQTKGLYNKNVFHAMKRSSLFVNIGRGGSVNEDDLVEALQTGLIKGALLDVTAEEPLPAGSPLWDLPNLMLTSHFSGFHPQYDELAFQVFLENLDRYNRGEVLKNVINKDLGY</sequence>
<dbReference type="eggNOG" id="COG0111">
    <property type="taxonomic scope" value="Bacteria"/>
</dbReference>
<keyword evidence="1 4" id="KW-0560">Oxidoreductase</keyword>
<accession>F8F2E3</accession>
<dbReference type="CDD" id="cd05300">
    <property type="entry name" value="2-Hacid_dh_1"/>
    <property type="match status" value="1"/>
</dbReference>
<dbReference type="EC" id="1.1.1.79" evidence="4"/>
<evidence type="ECO:0000259" key="3">
    <source>
        <dbReference type="Pfam" id="PF02826"/>
    </source>
</evidence>
<organism evidence="4 5">
    <name type="scientific">Gracilinema caldarium (strain ATCC 51460 / DSM 7334 / H1)</name>
    <name type="common">Treponema caldarium</name>
    <dbReference type="NCBI Taxonomy" id="744872"/>
    <lineage>
        <taxon>Bacteria</taxon>
        <taxon>Pseudomonadati</taxon>
        <taxon>Spirochaetota</taxon>
        <taxon>Spirochaetia</taxon>
        <taxon>Spirochaetales</taxon>
        <taxon>Breznakiellaceae</taxon>
        <taxon>Gracilinema</taxon>
    </lineage>
</organism>
<dbReference type="STRING" id="744872.Spica_2831"/>
<dbReference type="EMBL" id="CP002868">
    <property type="protein sequence ID" value="AEJ20925.1"/>
    <property type="molecule type" value="Genomic_DNA"/>
</dbReference>
<evidence type="ECO:0000256" key="2">
    <source>
        <dbReference type="ARBA" id="ARBA00023027"/>
    </source>
</evidence>
<dbReference type="SUPFAM" id="SSF52283">
    <property type="entry name" value="Formate/glycerate dehydrogenase catalytic domain-like"/>
    <property type="match status" value="1"/>
</dbReference>
<reference evidence="5" key="1">
    <citation type="journal article" date="2013" name="Stand. Genomic Sci.">
        <title>Genome sequence of the thermophilic fresh-water bacterium Spirochaeta caldaria type strain (H1(T)), reclassification of Spirochaeta caldaria, Spirochaeta stenostrepta, and Spirochaeta zuelzerae in the genus Treponema as Treponema caldaria comb. nov., Treponema stenostrepta comb. nov., and Treponema zuelzerae comb. nov., and emendation of the genus Treponema.</title>
        <authorList>
            <person name="Abt B."/>
            <person name="Goker M."/>
            <person name="Scheuner C."/>
            <person name="Han C."/>
            <person name="Lu M."/>
            <person name="Misra M."/>
            <person name="Lapidus A."/>
            <person name="Nolan M."/>
            <person name="Lucas S."/>
            <person name="Hammon N."/>
            <person name="Deshpande S."/>
            <person name="Cheng J.F."/>
            <person name="Tapia R."/>
            <person name="Goodwin L.A."/>
            <person name="Pitluck S."/>
            <person name="Liolios K."/>
            <person name="Pagani I."/>
            <person name="Ivanova N."/>
            <person name="Mavromatis K."/>
            <person name="Mikhailova N."/>
            <person name="Huntemann M."/>
            <person name="Pati A."/>
            <person name="Chen A."/>
            <person name="Palaniappan K."/>
            <person name="Land M."/>
            <person name="Hauser L."/>
            <person name="Jeffries C.D."/>
            <person name="Rohde M."/>
            <person name="Spring S."/>
            <person name="Gronow S."/>
            <person name="Detter J.C."/>
            <person name="Bristow J."/>
            <person name="Eisen J.A."/>
            <person name="Markowitz V."/>
            <person name="Hugenholtz P."/>
            <person name="Kyrpides N.C."/>
            <person name="Woyke T."/>
            <person name="Klenk H.P."/>
        </authorList>
    </citation>
    <scope>NUCLEOTIDE SEQUENCE</scope>
    <source>
        <strain evidence="5">ATCC 51460 / DSM 7334 / H1</strain>
    </source>
</reference>
<protein>
    <submittedName>
        <fullName evidence="4">Glyoxylate reductase (NADP(+))</fullName>
        <ecNumber evidence="4">1.1.1.79</ecNumber>
    </submittedName>
</protein>
<dbReference type="OrthoDB" id="9805416at2"/>
<keyword evidence="5" id="KW-1185">Reference proteome</keyword>
<dbReference type="RefSeq" id="WP_013970203.1">
    <property type="nucleotide sequence ID" value="NC_015732.1"/>
</dbReference>
<dbReference type="Pfam" id="PF02826">
    <property type="entry name" value="2-Hacid_dh_C"/>
    <property type="match status" value="1"/>
</dbReference>
<dbReference type="SUPFAM" id="SSF51735">
    <property type="entry name" value="NAD(P)-binding Rossmann-fold domains"/>
    <property type="match status" value="1"/>
</dbReference>
<dbReference type="PANTHER" id="PTHR43333:SF1">
    <property type="entry name" value="D-ISOMER SPECIFIC 2-HYDROXYACID DEHYDROGENASE NAD-BINDING DOMAIN-CONTAINING PROTEIN"/>
    <property type="match status" value="1"/>
</dbReference>
<dbReference type="InterPro" id="IPR006140">
    <property type="entry name" value="D-isomer_DH_NAD-bd"/>
</dbReference>
<dbReference type="Proteomes" id="UP000000503">
    <property type="component" value="Chromosome"/>
</dbReference>
<name>F8F2E3_GRAC1</name>
<keyword evidence="2" id="KW-0520">NAD</keyword>
<dbReference type="PANTHER" id="PTHR43333">
    <property type="entry name" value="2-HACID_DH_C DOMAIN-CONTAINING PROTEIN"/>
    <property type="match status" value="1"/>
</dbReference>
<dbReference type="Gene3D" id="3.40.50.720">
    <property type="entry name" value="NAD(P)-binding Rossmann-like Domain"/>
    <property type="match status" value="2"/>
</dbReference>